<dbReference type="Gene3D" id="1.20.1280.50">
    <property type="match status" value="1"/>
</dbReference>
<reference evidence="2" key="1">
    <citation type="journal article" date="2019" name="MBio">
        <title>Virus Genomes from Deep Sea Sediments Expand the Ocean Megavirome and Support Independent Origins of Viral Gigantism.</title>
        <authorList>
            <person name="Backstrom D."/>
            <person name="Yutin N."/>
            <person name="Jorgensen S.L."/>
            <person name="Dharamshi J."/>
            <person name="Homa F."/>
            <person name="Zaremba-Niedwiedzka K."/>
            <person name="Spang A."/>
            <person name="Wolf Y.I."/>
            <person name="Koonin E.V."/>
            <person name="Ettema T.J."/>
        </authorList>
    </citation>
    <scope>NUCLEOTIDE SEQUENCE</scope>
</reference>
<protein>
    <submittedName>
        <fullName evidence="2">F-box-like protein</fullName>
    </submittedName>
</protein>
<dbReference type="InterPro" id="IPR001810">
    <property type="entry name" value="F-box_dom"/>
</dbReference>
<dbReference type="SUPFAM" id="SSF81383">
    <property type="entry name" value="F-box domain"/>
    <property type="match status" value="1"/>
</dbReference>
<evidence type="ECO:0000259" key="1">
    <source>
        <dbReference type="PROSITE" id="PS50181"/>
    </source>
</evidence>
<proteinExistence type="predicted"/>
<accession>A0A481ZFB5</accession>
<organism evidence="2">
    <name type="scientific">Pithovirus LCPAC406</name>
    <dbReference type="NCBI Taxonomy" id="2506599"/>
    <lineage>
        <taxon>Viruses</taxon>
        <taxon>Pithoviruses</taxon>
    </lineage>
</organism>
<dbReference type="EMBL" id="MK500604">
    <property type="protein sequence ID" value="QBK93710.1"/>
    <property type="molecule type" value="Genomic_DNA"/>
</dbReference>
<dbReference type="PROSITE" id="PS50181">
    <property type="entry name" value="FBOX"/>
    <property type="match status" value="1"/>
</dbReference>
<feature type="domain" description="F-box" evidence="1">
    <location>
        <begin position="32"/>
        <end position="78"/>
    </location>
</feature>
<gene>
    <name evidence="2" type="ORF">LCPAC406_00240</name>
</gene>
<sequence>MFVSQLGKEDTSILYPNYHSRIDVLKKLKVNINSMDRVIPDILQHIFTYLTIGNISKLSRVNVRFNLVINRELMWKDMISAIYGVNKMYGSSWKETAKNLFICNMIDLNKRWINGMTYREIFDSAVSKCGNGRKYVKDMRYKAICKVYNFTYNGGEKISFIYDEQSLQNYAWENMNDIESKFQRKELDYFEKVMTREIAVIIASVYIFDDMNPISPLPLHILLEFTYGNRPEIPKNVKSSSLFDYIPYVILFSSFTHEQLWTLFDAD</sequence>
<evidence type="ECO:0000313" key="2">
    <source>
        <dbReference type="EMBL" id="QBK93710.1"/>
    </source>
</evidence>
<dbReference type="InterPro" id="IPR036047">
    <property type="entry name" value="F-box-like_dom_sf"/>
</dbReference>
<name>A0A481ZFB5_9VIRU</name>